<dbReference type="Proteomes" id="UP000183898">
    <property type="component" value="Unassembled WGS sequence"/>
</dbReference>
<accession>A0A1H8Q1F0</accession>
<evidence type="ECO:0000313" key="1">
    <source>
        <dbReference type="EMBL" id="SEO47811.1"/>
    </source>
</evidence>
<dbReference type="AlphaFoldDB" id="A0A1H8Q1F0"/>
<protein>
    <submittedName>
        <fullName evidence="1">Uncharacterized protein</fullName>
    </submittedName>
</protein>
<reference evidence="1 2" key="1">
    <citation type="submission" date="2016-10" db="EMBL/GenBank/DDBJ databases">
        <authorList>
            <person name="de Groot N.N."/>
        </authorList>
    </citation>
    <scope>NUCLEOTIDE SEQUENCE [LARGE SCALE GENOMIC DNA]</scope>
    <source>
        <strain evidence="1 2">Nl18</strain>
    </source>
</reference>
<gene>
    <name evidence="1" type="ORF">SAMN05216404_12510</name>
</gene>
<dbReference type="EMBL" id="FOCT01000025">
    <property type="protein sequence ID" value="SEO47811.1"/>
    <property type="molecule type" value="Genomic_DNA"/>
</dbReference>
<evidence type="ECO:0000313" key="2">
    <source>
        <dbReference type="Proteomes" id="UP000183898"/>
    </source>
</evidence>
<sequence length="29" mass="3537">MQYEEQANLDWLTQEDVQLNLDLMRLHSC</sequence>
<organism evidence="1 2">
    <name type="scientific">Nitrosospira multiformis</name>
    <dbReference type="NCBI Taxonomy" id="1231"/>
    <lineage>
        <taxon>Bacteria</taxon>
        <taxon>Pseudomonadati</taxon>
        <taxon>Pseudomonadota</taxon>
        <taxon>Betaproteobacteria</taxon>
        <taxon>Nitrosomonadales</taxon>
        <taxon>Nitrosomonadaceae</taxon>
        <taxon>Nitrosospira</taxon>
    </lineage>
</organism>
<proteinExistence type="predicted"/>
<name>A0A1H8Q1F0_9PROT</name>